<evidence type="ECO:0000256" key="6">
    <source>
        <dbReference type="ARBA" id="ARBA00048707"/>
    </source>
</evidence>
<dbReference type="GO" id="GO:0000049">
    <property type="term" value="F:tRNA binding"/>
    <property type="evidence" value="ECO:0007669"/>
    <property type="project" value="UniProtKB-UniRule"/>
</dbReference>
<keyword evidence="4 8" id="KW-0694">RNA-binding</keyword>
<dbReference type="PROSITE" id="PS01196">
    <property type="entry name" value="PEPT_TRNA_HYDROL_2"/>
    <property type="match status" value="1"/>
</dbReference>
<dbReference type="Gene3D" id="3.40.50.1470">
    <property type="entry name" value="Peptidyl-tRNA hydrolase"/>
    <property type="match status" value="1"/>
</dbReference>
<feature type="site" description="Discriminates between blocked and unblocked aminoacyl-tRNA" evidence="8">
    <location>
        <position position="9"/>
    </location>
</feature>
<protein>
    <recommendedName>
        <fullName evidence="7 8">Peptidyl-tRNA hydrolase</fullName>
        <shortName evidence="8">Pth</shortName>
        <ecNumber evidence="1 8">3.1.1.29</ecNumber>
    </recommendedName>
</protein>
<comment type="subcellular location">
    <subcellularLocation>
        <location evidence="8">Cytoplasm</location>
    </subcellularLocation>
</comment>
<comment type="function">
    <text evidence="8">Hydrolyzes ribosome-free peptidyl-tRNAs (with 1 or more amino acids incorporated), which drop off the ribosome during protein synthesis, or as a result of ribosome stalling.</text>
</comment>
<feature type="binding site" evidence="8">
    <location>
        <position position="113"/>
    </location>
    <ligand>
        <name>tRNA</name>
        <dbReference type="ChEBI" id="CHEBI:17843"/>
    </ligand>
</feature>
<dbReference type="RefSeq" id="WP_043941568.1">
    <property type="nucleotide sequence ID" value="NZ_JWHT01000039.1"/>
</dbReference>
<gene>
    <name evidence="8 11" type="primary">pth</name>
    <name evidence="11" type="ORF">ab3b_01718</name>
</gene>
<reference evidence="11 12" key="1">
    <citation type="journal article" date="2015" name="Microbiology (Mosc.)">
        <title>Genomics of the Weissella cibaria species with an examination of its metabolic traits.</title>
        <authorList>
            <person name="Lynch K.M."/>
            <person name="Lucid A."/>
            <person name="Arendt E.K."/>
            <person name="Sleator R.D."/>
            <person name="Lucey B."/>
            <person name="Coffey A."/>
        </authorList>
    </citation>
    <scope>NUCLEOTIDE SEQUENCE [LARGE SCALE GENOMIC DNA]</scope>
    <source>
        <strain evidence="11 12">AB3b</strain>
    </source>
</reference>
<evidence type="ECO:0000256" key="9">
    <source>
        <dbReference type="RuleBase" id="RU000673"/>
    </source>
</evidence>
<comment type="caution">
    <text evidence="11">The sequence shown here is derived from an EMBL/GenBank/DDBJ whole genome shotgun (WGS) entry which is preliminary data.</text>
</comment>
<dbReference type="Proteomes" id="UP000032289">
    <property type="component" value="Unassembled WGS sequence"/>
</dbReference>
<organism evidence="11 12">
    <name type="scientific">Weissella cibaria</name>
    <dbReference type="NCBI Taxonomy" id="137591"/>
    <lineage>
        <taxon>Bacteria</taxon>
        <taxon>Bacillati</taxon>
        <taxon>Bacillota</taxon>
        <taxon>Bacilli</taxon>
        <taxon>Lactobacillales</taxon>
        <taxon>Lactobacillaceae</taxon>
        <taxon>Weissella</taxon>
    </lineage>
</organism>
<keyword evidence="2 8" id="KW-0820">tRNA-binding</keyword>
<dbReference type="PROSITE" id="PS01195">
    <property type="entry name" value="PEPT_TRNA_HYDROL_1"/>
    <property type="match status" value="1"/>
</dbReference>
<keyword evidence="3 8" id="KW-0378">Hydrolase</keyword>
<evidence type="ECO:0000256" key="5">
    <source>
        <dbReference type="ARBA" id="ARBA00038063"/>
    </source>
</evidence>
<feature type="binding site" evidence="8">
    <location>
        <position position="65"/>
    </location>
    <ligand>
        <name>tRNA</name>
        <dbReference type="ChEBI" id="CHEBI:17843"/>
    </ligand>
</feature>
<dbReference type="PANTHER" id="PTHR17224:SF1">
    <property type="entry name" value="PEPTIDYL-TRNA HYDROLASE"/>
    <property type="match status" value="1"/>
</dbReference>
<feature type="binding site" evidence="8">
    <location>
        <position position="67"/>
    </location>
    <ligand>
        <name>tRNA</name>
        <dbReference type="ChEBI" id="CHEBI:17843"/>
    </ligand>
</feature>
<comment type="subunit">
    <text evidence="8">Monomer.</text>
</comment>
<dbReference type="InterPro" id="IPR001328">
    <property type="entry name" value="Pept_tRNA_hydro"/>
</dbReference>
<sequence>MKMIVGLGNIGKEYDRTRHNIGFMTVDALADKHNAAFKQDGAHNAFVADIRIAGEKVLLVKPTTYMNDSGRAVRPLMDYYDLDIPDLLVVQDDMDMELGRLRLRQKGSAGGHNGIKSIAQHLDTQTFNRLKFGVGHPAHTQKAVVDFVLGKFGKDEEPEMLGGIDKALDIFEAFASDSDMPTLMNKFN</sequence>
<dbReference type="GO" id="GO:0005737">
    <property type="term" value="C:cytoplasm"/>
    <property type="evidence" value="ECO:0007669"/>
    <property type="project" value="UniProtKB-SubCell"/>
</dbReference>
<dbReference type="AlphaFoldDB" id="A0A0D1JND5"/>
<comment type="similarity">
    <text evidence="5 8 10">Belongs to the PTH family.</text>
</comment>
<keyword evidence="8" id="KW-0963">Cytoplasm</keyword>
<evidence type="ECO:0000313" key="11">
    <source>
        <dbReference type="EMBL" id="KIU22833.1"/>
    </source>
</evidence>
<feature type="active site" description="Proton acceptor" evidence="8">
    <location>
        <position position="19"/>
    </location>
</feature>
<dbReference type="CDD" id="cd00462">
    <property type="entry name" value="PTH"/>
    <property type="match status" value="1"/>
</dbReference>
<dbReference type="NCBIfam" id="TIGR00447">
    <property type="entry name" value="pth"/>
    <property type="match status" value="1"/>
</dbReference>
<dbReference type="FunFam" id="3.40.50.1470:FF:000001">
    <property type="entry name" value="Peptidyl-tRNA hydrolase"/>
    <property type="match status" value="1"/>
</dbReference>
<evidence type="ECO:0000313" key="12">
    <source>
        <dbReference type="Proteomes" id="UP000032289"/>
    </source>
</evidence>
<dbReference type="SUPFAM" id="SSF53178">
    <property type="entry name" value="Peptidyl-tRNA hydrolase-like"/>
    <property type="match status" value="1"/>
</dbReference>
<accession>A0A0D1JND5</accession>
<evidence type="ECO:0000256" key="3">
    <source>
        <dbReference type="ARBA" id="ARBA00022801"/>
    </source>
</evidence>
<dbReference type="GO" id="GO:0072344">
    <property type="term" value="P:rescue of stalled ribosome"/>
    <property type="evidence" value="ECO:0007669"/>
    <property type="project" value="UniProtKB-UniRule"/>
</dbReference>
<dbReference type="GO" id="GO:0004045">
    <property type="term" value="F:peptidyl-tRNA hydrolase activity"/>
    <property type="evidence" value="ECO:0007669"/>
    <property type="project" value="UniProtKB-UniRule"/>
</dbReference>
<dbReference type="EMBL" id="JWHT01000039">
    <property type="protein sequence ID" value="KIU22833.1"/>
    <property type="molecule type" value="Genomic_DNA"/>
</dbReference>
<feature type="site" description="Stabilizes the basic form of H active site to accept a proton" evidence="8">
    <location>
        <position position="92"/>
    </location>
</feature>
<proteinExistence type="inferred from homology"/>
<dbReference type="HAMAP" id="MF_00083">
    <property type="entry name" value="Pept_tRNA_hydro_bact"/>
    <property type="match status" value="1"/>
</dbReference>
<evidence type="ECO:0000256" key="4">
    <source>
        <dbReference type="ARBA" id="ARBA00022884"/>
    </source>
</evidence>
<dbReference type="GO" id="GO:0006515">
    <property type="term" value="P:protein quality control for misfolded or incompletely synthesized proteins"/>
    <property type="evidence" value="ECO:0007669"/>
    <property type="project" value="UniProtKB-UniRule"/>
</dbReference>
<dbReference type="InterPro" id="IPR036416">
    <property type="entry name" value="Pept_tRNA_hydro_sf"/>
</dbReference>
<name>A0A0D1JND5_9LACO</name>
<dbReference type="PANTHER" id="PTHR17224">
    <property type="entry name" value="PEPTIDYL-TRNA HYDROLASE"/>
    <property type="match status" value="1"/>
</dbReference>
<feature type="binding site" evidence="8">
    <location>
        <position position="14"/>
    </location>
    <ligand>
        <name>tRNA</name>
        <dbReference type="ChEBI" id="CHEBI:17843"/>
    </ligand>
</feature>
<dbReference type="EC" id="3.1.1.29" evidence="1 8"/>
<evidence type="ECO:0000256" key="10">
    <source>
        <dbReference type="RuleBase" id="RU004320"/>
    </source>
</evidence>
<dbReference type="InterPro" id="IPR018171">
    <property type="entry name" value="Pept_tRNA_hydro_CS"/>
</dbReference>
<evidence type="ECO:0000256" key="2">
    <source>
        <dbReference type="ARBA" id="ARBA00022555"/>
    </source>
</evidence>
<dbReference type="PATRIC" id="fig|137591.24.peg.1667"/>
<dbReference type="Pfam" id="PF01195">
    <property type="entry name" value="Pept_tRNA_hydro"/>
    <property type="match status" value="1"/>
</dbReference>
<comment type="function">
    <text evidence="8">Catalyzes the release of premature peptidyl moieties from peptidyl-tRNA molecules trapped in stalled 50S ribosomal subunits, and thus maintains levels of free tRNAs and 50S ribosomes.</text>
</comment>
<evidence type="ECO:0000256" key="7">
    <source>
        <dbReference type="ARBA" id="ARBA00050038"/>
    </source>
</evidence>
<evidence type="ECO:0000256" key="8">
    <source>
        <dbReference type="HAMAP-Rule" id="MF_00083"/>
    </source>
</evidence>
<evidence type="ECO:0000256" key="1">
    <source>
        <dbReference type="ARBA" id="ARBA00013260"/>
    </source>
</evidence>
<comment type="catalytic activity">
    <reaction evidence="6 8 9">
        <text>an N-acyl-L-alpha-aminoacyl-tRNA + H2O = an N-acyl-L-amino acid + a tRNA + H(+)</text>
        <dbReference type="Rhea" id="RHEA:54448"/>
        <dbReference type="Rhea" id="RHEA-COMP:10123"/>
        <dbReference type="Rhea" id="RHEA-COMP:13883"/>
        <dbReference type="ChEBI" id="CHEBI:15377"/>
        <dbReference type="ChEBI" id="CHEBI:15378"/>
        <dbReference type="ChEBI" id="CHEBI:59874"/>
        <dbReference type="ChEBI" id="CHEBI:78442"/>
        <dbReference type="ChEBI" id="CHEBI:138191"/>
        <dbReference type="EC" id="3.1.1.29"/>
    </reaction>
</comment>